<dbReference type="InterPro" id="IPR027417">
    <property type="entry name" value="P-loop_NTPase"/>
</dbReference>
<feature type="compositionally biased region" description="Basic residues" evidence="1">
    <location>
        <begin position="361"/>
        <end position="371"/>
    </location>
</feature>
<comment type="caution">
    <text evidence="2">The sequence shown here is derived from an EMBL/GenBank/DDBJ whole genome shotgun (WGS) entry which is preliminary data.</text>
</comment>
<name>A0ABR9K2X0_9ACTN</name>
<keyword evidence="3" id="KW-1185">Reference proteome</keyword>
<protein>
    <recommendedName>
        <fullName evidence="4">Sulfotransferase family protein</fullName>
    </recommendedName>
</protein>
<accession>A0ABR9K2X0</accession>
<sequence length="371" mass="40590">MASKLILHIGLQKSGTTFLQHMLQSNAETLADAGVRYPIPADWDRGRRTVANHEWSSYGLLGTEYPWVSAERAEQEAPGWEALRDEVREVSGTVLLSAEAMSVVRRPAAERLLESLGTADVEVVVTARSLGRALPSLWQQHIRNGRSTTFAGYLTGLAAHRDKGPDHVEDDLDAHIWRAFALSGLARRWSDAGASRVSVVTSPGRPPELLWRRFAEAIGLPGLGDVPPVQEEGPLAHTGLTAPETLVIANLNDRLREGSWPRQGADRVRQRVTERFRTRDRRGARVTVPPEWRERVAGWSGADVAALPGTGALVVGDLDDLAYDPGREGTTPPTPEEVAAAGAEAVLAFADPNPQESPIRRQARKIRRRLP</sequence>
<feature type="region of interest" description="Disordered" evidence="1">
    <location>
        <begin position="352"/>
        <end position="371"/>
    </location>
</feature>
<evidence type="ECO:0008006" key="4">
    <source>
        <dbReference type="Google" id="ProtNLM"/>
    </source>
</evidence>
<dbReference type="EMBL" id="JADBDZ010000001">
    <property type="protein sequence ID" value="MBE1537201.1"/>
    <property type="molecule type" value="Genomic_DNA"/>
</dbReference>
<reference evidence="2 3" key="1">
    <citation type="submission" date="2020-10" db="EMBL/GenBank/DDBJ databases">
        <title>Sequencing the genomes of 1000 actinobacteria strains.</title>
        <authorList>
            <person name="Klenk H.-P."/>
        </authorList>
    </citation>
    <scope>NUCLEOTIDE SEQUENCE [LARGE SCALE GENOMIC DNA]</scope>
    <source>
        <strain evidence="2 3">DSM 46744</strain>
    </source>
</reference>
<evidence type="ECO:0000256" key="1">
    <source>
        <dbReference type="SAM" id="MobiDB-lite"/>
    </source>
</evidence>
<organism evidence="2 3">
    <name type="scientific">Actinomadura algeriensis</name>
    <dbReference type="NCBI Taxonomy" id="1679523"/>
    <lineage>
        <taxon>Bacteria</taxon>
        <taxon>Bacillati</taxon>
        <taxon>Actinomycetota</taxon>
        <taxon>Actinomycetes</taxon>
        <taxon>Streptosporangiales</taxon>
        <taxon>Thermomonosporaceae</taxon>
        <taxon>Actinomadura</taxon>
    </lineage>
</organism>
<dbReference type="Proteomes" id="UP000627838">
    <property type="component" value="Unassembled WGS sequence"/>
</dbReference>
<evidence type="ECO:0000313" key="2">
    <source>
        <dbReference type="EMBL" id="MBE1537201.1"/>
    </source>
</evidence>
<evidence type="ECO:0000313" key="3">
    <source>
        <dbReference type="Proteomes" id="UP000627838"/>
    </source>
</evidence>
<dbReference type="Gene3D" id="3.40.50.300">
    <property type="entry name" value="P-loop containing nucleotide triphosphate hydrolases"/>
    <property type="match status" value="1"/>
</dbReference>
<gene>
    <name evidence="2" type="ORF">H4W34_007034</name>
</gene>
<proteinExistence type="predicted"/>
<dbReference type="SUPFAM" id="SSF52540">
    <property type="entry name" value="P-loop containing nucleoside triphosphate hydrolases"/>
    <property type="match status" value="1"/>
</dbReference>
<dbReference type="RefSeq" id="WP_192763118.1">
    <property type="nucleotide sequence ID" value="NZ_JADBDZ010000001.1"/>
</dbReference>